<accession>A0A7W9YLI8</accession>
<dbReference type="Proteomes" id="UP000546642">
    <property type="component" value="Unassembled WGS sequence"/>
</dbReference>
<dbReference type="InterPro" id="IPR015797">
    <property type="entry name" value="NUDIX_hydrolase-like_dom_sf"/>
</dbReference>
<feature type="region of interest" description="Disordered" evidence="3">
    <location>
        <begin position="260"/>
        <end position="329"/>
    </location>
</feature>
<dbReference type="PANTHER" id="PTHR43046:SF2">
    <property type="entry name" value="8-OXO-DGTP DIPHOSPHATASE-RELATED"/>
    <property type="match status" value="1"/>
</dbReference>
<comment type="cofactor">
    <cofactor evidence="1">
        <name>Mg(2+)</name>
        <dbReference type="ChEBI" id="CHEBI:18420"/>
    </cofactor>
</comment>
<evidence type="ECO:0000259" key="4">
    <source>
        <dbReference type="PROSITE" id="PS51462"/>
    </source>
</evidence>
<evidence type="ECO:0000256" key="3">
    <source>
        <dbReference type="SAM" id="MobiDB-lite"/>
    </source>
</evidence>
<dbReference type="GO" id="GO:0016787">
    <property type="term" value="F:hydrolase activity"/>
    <property type="evidence" value="ECO:0007669"/>
    <property type="project" value="UniProtKB-KW"/>
</dbReference>
<comment type="caution">
    <text evidence="5">The sequence shown here is derived from an EMBL/GenBank/DDBJ whole genome shotgun (WGS) entry which is preliminary data.</text>
</comment>
<keyword evidence="6" id="KW-1185">Reference proteome</keyword>
<feature type="domain" description="Nudix hydrolase" evidence="4">
    <location>
        <begin position="19"/>
        <end position="160"/>
    </location>
</feature>
<evidence type="ECO:0000313" key="5">
    <source>
        <dbReference type="EMBL" id="MBB6174210.1"/>
    </source>
</evidence>
<feature type="compositionally biased region" description="Low complexity" evidence="3">
    <location>
        <begin position="296"/>
        <end position="306"/>
    </location>
</feature>
<dbReference type="PANTHER" id="PTHR43046">
    <property type="entry name" value="GDP-MANNOSE MANNOSYL HYDROLASE"/>
    <property type="match status" value="1"/>
</dbReference>
<organism evidence="5 6">
    <name type="scientific">Nocardiopsis mwathae</name>
    <dbReference type="NCBI Taxonomy" id="1472723"/>
    <lineage>
        <taxon>Bacteria</taxon>
        <taxon>Bacillati</taxon>
        <taxon>Actinomycetota</taxon>
        <taxon>Actinomycetes</taxon>
        <taxon>Streptosporangiales</taxon>
        <taxon>Nocardiopsidaceae</taxon>
        <taxon>Nocardiopsis</taxon>
    </lineage>
</organism>
<gene>
    <name evidence="5" type="ORF">HNR23_004270</name>
</gene>
<sequence length="329" mass="33400">MSASDGDGWVRLPDGSRRWGRFGASGLLLHAGDGGGDGAGGSSGGYVLLQHRALWGHMGGTWGTPGGALDSGESPVQAALREFGEEVAGDLGDVALNGVHRQEHEVWRYDTVLAHSAHRSAFTPGSAESTEIRWVALDEVERLRLLPPFRSIWPGLREALTQRLVVVVDAAAVLRHRQGGHGAWPESAAGDAAVAAAGRLRDELALLAASGVDGALLPDALALTPLHRWFPHILLLVDGDARSVASVPGVEVVATPRGKAASGAASGRPCGPGANGANSANGAHAPRTLVVTTPESADGGRAAAGAGDPGGGGSAPVAVPPDWLLKAAT</sequence>
<reference evidence="5 6" key="1">
    <citation type="submission" date="2020-08" db="EMBL/GenBank/DDBJ databases">
        <title>Sequencing the genomes of 1000 actinobacteria strains.</title>
        <authorList>
            <person name="Klenk H.-P."/>
        </authorList>
    </citation>
    <scope>NUCLEOTIDE SEQUENCE [LARGE SCALE GENOMIC DNA]</scope>
    <source>
        <strain evidence="5 6">DSM 46659</strain>
    </source>
</reference>
<dbReference type="RefSeq" id="WP_184078107.1">
    <property type="nucleotide sequence ID" value="NZ_JACHDS010000001.1"/>
</dbReference>
<protein>
    <submittedName>
        <fullName evidence="5">8-oxo-dGTP pyrophosphatase MutT (NUDIX family)</fullName>
    </submittedName>
</protein>
<dbReference type="InterPro" id="IPR000086">
    <property type="entry name" value="NUDIX_hydrolase_dom"/>
</dbReference>
<dbReference type="Gene3D" id="3.90.79.10">
    <property type="entry name" value="Nucleoside Triphosphate Pyrophosphohydrolase"/>
    <property type="match status" value="1"/>
</dbReference>
<dbReference type="Pfam" id="PF00293">
    <property type="entry name" value="NUDIX"/>
    <property type="match status" value="1"/>
</dbReference>
<proteinExistence type="predicted"/>
<name>A0A7W9YLI8_9ACTN</name>
<dbReference type="PROSITE" id="PS51462">
    <property type="entry name" value="NUDIX"/>
    <property type="match status" value="1"/>
</dbReference>
<feature type="compositionally biased region" description="Low complexity" evidence="3">
    <location>
        <begin position="260"/>
        <end position="286"/>
    </location>
</feature>
<dbReference type="AlphaFoldDB" id="A0A7W9YLI8"/>
<evidence type="ECO:0000256" key="2">
    <source>
        <dbReference type="ARBA" id="ARBA00022801"/>
    </source>
</evidence>
<evidence type="ECO:0000313" key="6">
    <source>
        <dbReference type="Proteomes" id="UP000546642"/>
    </source>
</evidence>
<dbReference type="EMBL" id="JACHDS010000001">
    <property type="protein sequence ID" value="MBB6174210.1"/>
    <property type="molecule type" value="Genomic_DNA"/>
</dbReference>
<dbReference type="SUPFAM" id="SSF55811">
    <property type="entry name" value="Nudix"/>
    <property type="match status" value="1"/>
</dbReference>
<keyword evidence="2" id="KW-0378">Hydrolase</keyword>
<evidence type="ECO:0000256" key="1">
    <source>
        <dbReference type="ARBA" id="ARBA00001946"/>
    </source>
</evidence>